<accession>A0A7Z7JHC8</accession>
<evidence type="ECO:0000313" key="3">
    <source>
        <dbReference type="Proteomes" id="UP000257139"/>
    </source>
</evidence>
<organism evidence="2 3">
    <name type="scientific">Cupriavidus taiwanensis</name>
    <dbReference type="NCBI Taxonomy" id="164546"/>
    <lineage>
        <taxon>Bacteria</taxon>
        <taxon>Pseudomonadati</taxon>
        <taxon>Pseudomonadota</taxon>
        <taxon>Betaproteobacteria</taxon>
        <taxon>Burkholderiales</taxon>
        <taxon>Burkholderiaceae</taxon>
        <taxon>Cupriavidus</taxon>
    </lineage>
</organism>
<evidence type="ECO:0000313" key="2">
    <source>
        <dbReference type="EMBL" id="SPC23540.1"/>
    </source>
</evidence>
<feature type="region of interest" description="Disordered" evidence="1">
    <location>
        <begin position="144"/>
        <end position="175"/>
    </location>
</feature>
<evidence type="ECO:0000256" key="1">
    <source>
        <dbReference type="SAM" id="MobiDB-lite"/>
    </source>
</evidence>
<dbReference type="AlphaFoldDB" id="A0A7Z7JHC8"/>
<dbReference type="Proteomes" id="UP000257139">
    <property type="component" value="Chromosome CBM2594_b"/>
</dbReference>
<reference evidence="2 3" key="1">
    <citation type="submission" date="2018-01" db="EMBL/GenBank/DDBJ databases">
        <authorList>
            <person name="Clerissi C."/>
        </authorList>
    </citation>
    <scope>NUCLEOTIDE SEQUENCE [LARGE SCALE GENOMIC DNA]</scope>
    <source>
        <strain evidence="2">Cupriavidus taiwanensis STM 6021</strain>
    </source>
</reference>
<evidence type="ECO:0008006" key="4">
    <source>
        <dbReference type="Google" id="ProtNLM"/>
    </source>
</evidence>
<name>A0A7Z7JHC8_9BURK</name>
<feature type="region of interest" description="Disordered" evidence="1">
    <location>
        <begin position="1"/>
        <end position="33"/>
    </location>
</feature>
<protein>
    <recommendedName>
        <fullName evidence="4">Transposase</fullName>
    </recommendedName>
</protein>
<gene>
    <name evidence="2" type="ORF">CBM2594_B80047</name>
</gene>
<proteinExistence type="predicted"/>
<sequence length="175" mass="18975">MSAGRNPRGAMQNPRNARRGKPAPPGAALPVRQFDPTVGAITAREHVDDVETEDPALTDYLMRAWLDLIHPGPTPLPSCPRCGGLRVRVDHEKAKSISFFCHHCKRSFNRRTGTPFAGMKDFAKGTAMIPLPAVPPVAPLRGELHRGHRDPAAAAQQHAGGSRVHQPALLRRGTV</sequence>
<dbReference type="EMBL" id="LT978514">
    <property type="protein sequence ID" value="SPC23540.1"/>
    <property type="molecule type" value="Genomic_DNA"/>
</dbReference>